<keyword evidence="2" id="KW-1185">Reference proteome</keyword>
<protein>
    <submittedName>
        <fullName evidence="1">Uncharacterized protein</fullName>
    </submittedName>
</protein>
<sequence>MPDTLLLVTVEADAANETGCQRSLPGGKTFIVSKDKNEAKAWYSQIQENLKLLETLPEKEQYDLEDLETDAKLTVGSKVRLQGFKPTGSFAQYNGMEGCIDDIDPTTDKFYVDVDGKTIKAKLENLRGIRELLTPFKRREMQKKASA</sequence>
<name>A0A0C3TU02_GUITC</name>
<organism evidence="1 2">
    <name type="scientific">Guillardia theta (strain CCMP2712)</name>
    <name type="common">Cryptophyte</name>
    <dbReference type="NCBI Taxonomy" id="905079"/>
    <lineage>
        <taxon>Eukaryota</taxon>
        <taxon>Cryptophyceae</taxon>
        <taxon>Pyrenomonadales</taxon>
        <taxon>Geminigeraceae</taxon>
        <taxon>Guillardia</taxon>
    </lineage>
</organism>
<dbReference type="EnsemblProtists" id="EKX47390">
    <property type="protein sequence ID" value="EKX47390"/>
    <property type="gene ID" value="GUITHDRAFT_152099"/>
</dbReference>
<evidence type="ECO:0000313" key="2">
    <source>
        <dbReference type="Proteomes" id="UP000011087"/>
    </source>
</evidence>
<reference evidence="1" key="3">
    <citation type="submission" date="2016-10" db="UniProtKB">
        <authorList>
            <consortium name="EnsemblProtists"/>
        </authorList>
    </citation>
    <scope>IDENTIFICATION</scope>
</reference>
<evidence type="ECO:0000313" key="1">
    <source>
        <dbReference type="EnsemblProtists" id="EKX47390"/>
    </source>
</evidence>
<accession>A0A0C3TU02</accession>
<proteinExistence type="predicted"/>
<dbReference type="Proteomes" id="UP000011087">
    <property type="component" value="Unassembled WGS sequence"/>
</dbReference>
<dbReference type="AlphaFoldDB" id="A0A0C3TU02"/>
<reference evidence="2" key="2">
    <citation type="submission" date="2012-11" db="EMBL/GenBank/DDBJ databases">
        <authorList>
            <person name="Kuo A."/>
            <person name="Curtis B.A."/>
            <person name="Tanifuji G."/>
            <person name="Burki F."/>
            <person name="Gruber A."/>
            <person name="Irimia M."/>
            <person name="Maruyama S."/>
            <person name="Arias M.C."/>
            <person name="Ball S.G."/>
            <person name="Gile G.H."/>
            <person name="Hirakawa Y."/>
            <person name="Hopkins J.F."/>
            <person name="Rensing S.A."/>
            <person name="Schmutz J."/>
            <person name="Symeonidi A."/>
            <person name="Elias M."/>
            <person name="Eveleigh R.J."/>
            <person name="Herman E.K."/>
            <person name="Klute M.J."/>
            <person name="Nakayama T."/>
            <person name="Obornik M."/>
            <person name="Reyes-Prieto A."/>
            <person name="Armbrust E.V."/>
            <person name="Aves S.J."/>
            <person name="Beiko R.G."/>
            <person name="Coutinho P."/>
            <person name="Dacks J.B."/>
            <person name="Durnford D.G."/>
            <person name="Fast N.M."/>
            <person name="Green B.R."/>
            <person name="Grisdale C."/>
            <person name="Hempe F."/>
            <person name="Henrissat B."/>
            <person name="Hoppner M.P."/>
            <person name="Ishida K.-I."/>
            <person name="Kim E."/>
            <person name="Koreny L."/>
            <person name="Kroth P.G."/>
            <person name="Liu Y."/>
            <person name="Malik S.-B."/>
            <person name="Maier U.G."/>
            <person name="McRose D."/>
            <person name="Mock T."/>
            <person name="Neilson J.A."/>
            <person name="Onodera N.T."/>
            <person name="Poole A.M."/>
            <person name="Pritham E.J."/>
            <person name="Richards T.A."/>
            <person name="Rocap G."/>
            <person name="Roy S.W."/>
            <person name="Sarai C."/>
            <person name="Schaack S."/>
            <person name="Shirato S."/>
            <person name="Slamovits C.H."/>
            <person name="Spencer D.F."/>
            <person name="Suzuki S."/>
            <person name="Worden A.Z."/>
            <person name="Zauner S."/>
            <person name="Barry K."/>
            <person name="Bell C."/>
            <person name="Bharti A.K."/>
            <person name="Crow J.A."/>
            <person name="Grimwood J."/>
            <person name="Kramer R."/>
            <person name="Lindquist E."/>
            <person name="Lucas S."/>
            <person name="Salamov A."/>
            <person name="McFadden G.I."/>
            <person name="Lane C.E."/>
            <person name="Keeling P.J."/>
            <person name="Gray M.W."/>
            <person name="Grigoriev I.V."/>
            <person name="Archibald J.M."/>
        </authorList>
    </citation>
    <scope>NUCLEOTIDE SEQUENCE</scope>
    <source>
        <strain evidence="2">CCMP2712</strain>
    </source>
</reference>
<dbReference type="OMA" id="NGMEGCI"/>
<reference evidence="2" key="1">
    <citation type="journal article" date="2012" name="Nature">
        <title>Algal genomes reveal evolutionary mosaicism and the fate of nucleomorphs.</title>
        <authorList>
            <consortium name="DOE Joint Genome Institute"/>
            <person name="Curtis B.A."/>
            <person name="Tanifuji G."/>
            <person name="Burki F."/>
            <person name="Gruber A."/>
            <person name="Irimia M."/>
            <person name="Maruyama S."/>
            <person name="Arias M.C."/>
            <person name="Ball S.G."/>
            <person name="Gile G.H."/>
            <person name="Hirakawa Y."/>
            <person name="Hopkins J.F."/>
            <person name="Kuo A."/>
            <person name="Rensing S.A."/>
            <person name="Schmutz J."/>
            <person name="Symeonidi A."/>
            <person name="Elias M."/>
            <person name="Eveleigh R.J."/>
            <person name="Herman E.K."/>
            <person name="Klute M.J."/>
            <person name="Nakayama T."/>
            <person name="Obornik M."/>
            <person name="Reyes-Prieto A."/>
            <person name="Armbrust E.V."/>
            <person name="Aves S.J."/>
            <person name="Beiko R.G."/>
            <person name="Coutinho P."/>
            <person name="Dacks J.B."/>
            <person name="Durnford D.G."/>
            <person name="Fast N.M."/>
            <person name="Green B.R."/>
            <person name="Grisdale C.J."/>
            <person name="Hempel F."/>
            <person name="Henrissat B."/>
            <person name="Hoppner M.P."/>
            <person name="Ishida K."/>
            <person name="Kim E."/>
            <person name="Koreny L."/>
            <person name="Kroth P.G."/>
            <person name="Liu Y."/>
            <person name="Malik S.B."/>
            <person name="Maier U.G."/>
            <person name="McRose D."/>
            <person name="Mock T."/>
            <person name="Neilson J.A."/>
            <person name="Onodera N.T."/>
            <person name="Poole A.M."/>
            <person name="Pritham E.J."/>
            <person name="Richards T.A."/>
            <person name="Rocap G."/>
            <person name="Roy S.W."/>
            <person name="Sarai C."/>
            <person name="Schaack S."/>
            <person name="Shirato S."/>
            <person name="Slamovits C.H."/>
            <person name="Spencer D.F."/>
            <person name="Suzuki S."/>
            <person name="Worden A.Z."/>
            <person name="Zauner S."/>
            <person name="Barry K."/>
            <person name="Bell C."/>
            <person name="Bharti A.K."/>
            <person name="Crow J.A."/>
            <person name="Grimwood J."/>
            <person name="Kramer R."/>
            <person name="Lindquist E."/>
            <person name="Lucas S."/>
            <person name="Salamov A."/>
            <person name="McFadden G.I."/>
            <person name="Lane C.E."/>
            <person name="Keeling P.J."/>
            <person name="Gray M.W."/>
            <person name="Grigoriev I.V."/>
            <person name="Archibald J.M."/>
        </authorList>
    </citation>
    <scope>NUCLEOTIDE SEQUENCE</scope>
    <source>
        <strain evidence="2">CCMP2712</strain>
    </source>
</reference>